<dbReference type="PROSITE" id="PS51186">
    <property type="entry name" value="GNAT"/>
    <property type="match status" value="1"/>
</dbReference>
<protein>
    <submittedName>
        <fullName evidence="2">GNAT family N-acetyltransferase</fullName>
    </submittedName>
</protein>
<dbReference type="SUPFAM" id="SSF55729">
    <property type="entry name" value="Acyl-CoA N-acyltransferases (Nat)"/>
    <property type="match status" value="1"/>
</dbReference>
<dbReference type="InterPro" id="IPR000182">
    <property type="entry name" value="GNAT_dom"/>
</dbReference>
<evidence type="ECO:0000313" key="2">
    <source>
        <dbReference type="EMBL" id="MBC3918743.1"/>
    </source>
</evidence>
<comment type="caution">
    <text evidence="2">The sequence shown here is derived from an EMBL/GenBank/DDBJ whole genome shotgun (WGS) entry which is preliminary data.</text>
</comment>
<name>A0ABR6ZT74_9BURK</name>
<dbReference type="InterPro" id="IPR016181">
    <property type="entry name" value="Acyl_CoA_acyltransferase"/>
</dbReference>
<evidence type="ECO:0000313" key="3">
    <source>
        <dbReference type="Proteomes" id="UP000650424"/>
    </source>
</evidence>
<dbReference type="Proteomes" id="UP000650424">
    <property type="component" value="Unassembled WGS sequence"/>
</dbReference>
<organism evidence="2 3">
    <name type="scientific">Undibacterium hunanense</name>
    <dbReference type="NCBI Taxonomy" id="2762292"/>
    <lineage>
        <taxon>Bacteria</taxon>
        <taxon>Pseudomonadati</taxon>
        <taxon>Pseudomonadota</taxon>
        <taxon>Betaproteobacteria</taxon>
        <taxon>Burkholderiales</taxon>
        <taxon>Oxalobacteraceae</taxon>
        <taxon>Undibacterium</taxon>
    </lineage>
</organism>
<dbReference type="Gene3D" id="3.40.630.30">
    <property type="match status" value="1"/>
</dbReference>
<sequence length="181" mass="20529">MQITNIPDPGFDDLTLRNIRVDDASAWYAYLKNPDVIRHTSWNLESADDLLPQLAMYEADEVNSPIRLAIVRKLDDVLIGTVGFHTMSDLNRSAELAYDLAPEYWGKRIMPAAARAMCDWGFGEGRLNRIQATVLESNASSVSVLERLGFQREGYLRAFRMLRGKPGNFWMYALLHPHITG</sequence>
<dbReference type="RefSeq" id="WP_186948013.1">
    <property type="nucleotide sequence ID" value="NZ_JACOGF010000007.1"/>
</dbReference>
<reference evidence="2 3" key="1">
    <citation type="submission" date="2020-08" db="EMBL/GenBank/DDBJ databases">
        <title>Novel species isolated from subtropical streams in China.</title>
        <authorList>
            <person name="Lu H."/>
        </authorList>
    </citation>
    <scope>NUCLEOTIDE SEQUENCE [LARGE SCALE GENOMIC DNA]</scope>
    <source>
        <strain evidence="2 3">CY18W</strain>
    </source>
</reference>
<keyword evidence="3" id="KW-1185">Reference proteome</keyword>
<dbReference type="PANTHER" id="PTHR43441:SF11">
    <property type="entry name" value="RIBOSOMAL-PROTEIN-SERINE ACETYLTRANSFERASE"/>
    <property type="match status" value="1"/>
</dbReference>
<feature type="domain" description="N-acetyltransferase" evidence="1">
    <location>
        <begin position="14"/>
        <end position="176"/>
    </location>
</feature>
<accession>A0ABR6ZT74</accession>
<evidence type="ECO:0000259" key="1">
    <source>
        <dbReference type="PROSITE" id="PS51186"/>
    </source>
</evidence>
<dbReference type="Pfam" id="PF13302">
    <property type="entry name" value="Acetyltransf_3"/>
    <property type="match status" value="1"/>
</dbReference>
<dbReference type="PANTHER" id="PTHR43441">
    <property type="entry name" value="RIBOSOMAL-PROTEIN-SERINE ACETYLTRANSFERASE"/>
    <property type="match status" value="1"/>
</dbReference>
<proteinExistence type="predicted"/>
<dbReference type="EMBL" id="JACOGF010000007">
    <property type="protein sequence ID" value="MBC3918743.1"/>
    <property type="molecule type" value="Genomic_DNA"/>
</dbReference>
<gene>
    <name evidence="2" type="ORF">H8L32_14710</name>
</gene>
<dbReference type="InterPro" id="IPR051908">
    <property type="entry name" value="Ribosomal_N-acetyltransferase"/>
</dbReference>